<dbReference type="SUPFAM" id="SSF56935">
    <property type="entry name" value="Porins"/>
    <property type="match status" value="1"/>
</dbReference>
<dbReference type="InterPro" id="IPR008969">
    <property type="entry name" value="CarboxyPept-like_regulatory"/>
</dbReference>
<keyword evidence="15" id="KW-1185">Reference proteome</keyword>
<evidence type="ECO:0000256" key="2">
    <source>
        <dbReference type="ARBA" id="ARBA00022448"/>
    </source>
</evidence>
<dbReference type="InterPro" id="IPR012910">
    <property type="entry name" value="Plug_dom"/>
</dbReference>
<keyword evidence="6 11" id="KW-0798">TonB box</keyword>
<evidence type="ECO:0000256" key="6">
    <source>
        <dbReference type="ARBA" id="ARBA00023077"/>
    </source>
</evidence>
<evidence type="ECO:0000256" key="7">
    <source>
        <dbReference type="ARBA" id="ARBA00023136"/>
    </source>
</evidence>
<gene>
    <name evidence="14" type="ORF">OM074_18515</name>
</gene>
<evidence type="ECO:0000256" key="1">
    <source>
        <dbReference type="ARBA" id="ARBA00004571"/>
    </source>
</evidence>
<dbReference type="InterPro" id="IPR000531">
    <property type="entry name" value="Beta-barrel_TonB"/>
</dbReference>
<keyword evidence="4 10" id="KW-0812">Transmembrane</keyword>
<feature type="domain" description="TonB-dependent receptor-like beta-barrel" evidence="12">
    <location>
        <begin position="327"/>
        <end position="783"/>
    </location>
</feature>
<dbReference type="PANTHER" id="PTHR30069:SF29">
    <property type="entry name" value="HEMOGLOBIN AND HEMOGLOBIN-HAPTOGLOBIN-BINDING PROTEIN 1-RELATED"/>
    <property type="match status" value="1"/>
</dbReference>
<keyword evidence="8 14" id="KW-0675">Receptor</keyword>
<dbReference type="EMBL" id="JAPDPI010000053">
    <property type="protein sequence ID" value="MCW3807627.1"/>
    <property type="molecule type" value="Genomic_DNA"/>
</dbReference>
<dbReference type="AlphaFoldDB" id="A0AAE3MH88"/>
<dbReference type="InterPro" id="IPR039426">
    <property type="entry name" value="TonB-dep_rcpt-like"/>
</dbReference>
<accession>A0AAE3MH88</accession>
<keyword evidence="2 10" id="KW-0813">Transport</keyword>
<comment type="caution">
    <text evidence="14">The sequence shown here is derived from an EMBL/GenBank/DDBJ whole genome shotgun (WGS) entry which is preliminary data.</text>
</comment>
<keyword evidence="7 10" id="KW-0472">Membrane</keyword>
<evidence type="ECO:0000256" key="9">
    <source>
        <dbReference type="ARBA" id="ARBA00023237"/>
    </source>
</evidence>
<keyword evidence="3 10" id="KW-1134">Transmembrane beta strand</keyword>
<dbReference type="Pfam" id="PF13715">
    <property type="entry name" value="CarbopepD_reg_2"/>
    <property type="match status" value="1"/>
</dbReference>
<evidence type="ECO:0000256" key="8">
    <source>
        <dbReference type="ARBA" id="ARBA00023170"/>
    </source>
</evidence>
<evidence type="ECO:0000313" key="15">
    <source>
        <dbReference type="Proteomes" id="UP001207408"/>
    </source>
</evidence>
<evidence type="ECO:0000256" key="3">
    <source>
        <dbReference type="ARBA" id="ARBA00022452"/>
    </source>
</evidence>
<dbReference type="Gene3D" id="2.40.170.20">
    <property type="entry name" value="TonB-dependent receptor, beta-barrel domain"/>
    <property type="match status" value="1"/>
</dbReference>
<dbReference type="PANTHER" id="PTHR30069">
    <property type="entry name" value="TONB-DEPENDENT OUTER MEMBRANE RECEPTOR"/>
    <property type="match status" value="1"/>
</dbReference>
<keyword evidence="9 10" id="KW-0998">Cell outer membrane</keyword>
<evidence type="ECO:0000256" key="5">
    <source>
        <dbReference type="ARBA" id="ARBA00022729"/>
    </source>
</evidence>
<organism evidence="14 15">
    <name type="scientific">Plebeiibacterium marinum</name>
    <dbReference type="NCBI Taxonomy" id="2992111"/>
    <lineage>
        <taxon>Bacteria</taxon>
        <taxon>Pseudomonadati</taxon>
        <taxon>Bacteroidota</taxon>
        <taxon>Bacteroidia</taxon>
        <taxon>Marinilabiliales</taxon>
        <taxon>Marinilabiliaceae</taxon>
        <taxon>Plebeiibacterium</taxon>
    </lineage>
</organism>
<feature type="domain" description="TonB-dependent receptor plug" evidence="13">
    <location>
        <begin position="140"/>
        <end position="243"/>
    </location>
</feature>
<dbReference type="PROSITE" id="PS52016">
    <property type="entry name" value="TONB_DEPENDENT_REC_3"/>
    <property type="match status" value="1"/>
</dbReference>
<dbReference type="RefSeq" id="WP_301202063.1">
    <property type="nucleotide sequence ID" value="NZ_JAPDPI010000053.1"/>
</dbReference>
<evidence type="ECO:0000256" key="10">
    <source>
        <dbReference type="PROSITE-ProRule" id="PRU01360"/>
    </source>
</evidence>
<sequence>MREEKVKKVNWCNLHLKYTMVTAVLLLLLAKLGAQPNGNNYVYGKVTDKAGAPLIGVNITIELSQGFTGTATQNDGSYKLESLNMGSYKLKASYLGYKPFEVMVTVSNKEPTLCNIKLEDESFDIKDVQVTAKSTTTRIREQSYEVEAIATKGLENSVSDAKTILNNISGVRIAEDGGMGSNSTFSLNGFSGSQVKFFLDGIPMDNFGSSLGIGDLPVNMIKHIEVYKGVVPVWLGNDALGGAVNITTHNTANYLDISYAIGSFNTHRTSLNGARSWKNGFTIRGNFFYNYSDNNYKVYVVKGNGDTEKKWYPRFHDRYKSATGKLEMGVTNKKYADNLLVGFILTGNNKQQQTGATMAKVYGGVLSESQSLISTLKYNKKNLFTQGLDISFYGAYTHNKSHAVDTLRGTSYDWSGEAIITPGSNDGEIGDRTFTIFNIKELTGQFNASYSLGNHNKVSFNYAISDYHRSVSDSLNPENEYNFFPKDMQKQTLGLSYQYKWAQHHTTTIFTKHYNLKAQTSKRYDQFLANERIEKLANKRNNIGYGLASTFFVVPQLQLKASYEKAYRMPTPLEMFGNGLFVNPNPDLKPESSDNLNFSFDFTETIALNHRIKFGTGFLYRNAKDLIYAKISPGSPESSYANSLKIRFLGTEGNLQYNYKEWYHLSANITYQDITDRAKKVLIKQASGDYWQTNYSYGFRLPNRPYLFGNLNSGFSFKDWLKEDTNLTFDYFLNFTEQYYLTWVEMGTNNSKYIIPRQWSHDIQLSYSFQNGRYNLSAMCANLFDALLYDKYYLQKPGRAFNIKLRISL</sequence>
<proteinExistence type="inferred from homology"/>
<evidence type="ECO:0000259" key="13">
    <source>
        <dbReference type="Pfam" id="PF07715"/>
    </source>
</evidence>
<dbReference type="Pfam" id="PF07715">
    <property type="entry name" value="Plug"/>
    <property type="match status" value="1"/>
</dbReference>
<dbReference type="InterPro" id="IPR036942">
    <property type="entry name" value="Beta-barrel_TonB_sf"/>
</dbReference>
<dbReference type="GO" id="GO:0044718">
    <property type="term" value="P:siderophore transmembrane transport"/>
    <property type="evidence" value="ECO:0007669"/>
    <property type="project" value="TreeGrafter"/>
</dbReference>
<dbReference type="SUPFAM" id="SSF49464">
    <property type="entry name" value="Carboxypeptidase regulatory domain-like"/>
    <property type="match status" value="1"/>
</dbReference>
<evidence type="ECO:0000259" key="12">
    <source>
        <dbReference type="Pfam" id="PF00593"/>
    </source>
</evidence>
<comment type="similarity">
    <text evidence="10 11">Belongs to the TonB-dependent receptor family.</text>
</comment>
<protein>
    <submittedName>
        <fullName evidence="14">TonB-dependent receptor</fullName>
    </submittedName>
</protein>
<evidence type="ECO:0000256" key="4">
    <source>
        <dbReference type="ARBA" id="ARBA00022692"/>
    </source>
</evidence>
<dbReference type="Proteomes" id="UP001207408">
    <property type="component" value="Unassembled WGS sequence"/>
</dbReference>
<dbReference type="GO" id="GO:0009279">
    <property type="term" value="C:cell outer membrane"/>
    <property type="evidence" value="ECO:0007669"/>
    <property type="project" value="UniProtKB-SubCell"/>
</dbReference>
<dbReference type="Gene3D" id="2.170.130.10">
    <property type="entry name" value="TonB-dependent receptor, plug domain"/>
    <property type="match status" value="1"/>
</dbReference>
<dbReference type="Pfam" id="PF00593">
    <property type="entry name" value="TonB_dep_Rec_b-barrel"/>
    <property type="match status" value="1"/>
</dbReference>
<dbReference type="InterPro" id="IPR037066">
    <property type="entry name" value="Plug_dom_sf"/>
</dbReference>
<name>A0AAE3MH88_9BACT</name>
<reference evidence="14" key="1">
    <citation type="submission" date="2022-10" db="EMBL/GenBank/DDBJ databases">
        <authorList>
            <person name="Yu W.X."/>
        </authorList>
    </citation>
    <scope>NUCLEOTIDE SEQUENCE</scope>
    <source>
        <strain evidence="14">D04</strain>
    </source>
</reference>
<dbReference type="GO" id="GO:0015344">
    <property type="term" value="F:siderophore uptake transmembrane transporter activity"/>
    <property type="evidence" value="ECO:0007669"/>
    <property type="project" value="TreeGrafter"/>
</dbReference>
<evidence type="ECO:0000313" key="14">
    <source>
        <dbReference type="EMBL" id="MCW3807627.1"/>
    </source>
</evidence>
<comment type="subcellular location">
    <subcellularLocation>
        <location evidence="1 10">Cell outer membrane</location>
        <topology evidence="1 10">Multi-pass membrane protein</topology>
    </subcellularLocation>
</comment>
<dbReference type="Gene3D" id="2.60.40.1120">
    <property type="entry name" value="Carboxypeptidase-like, regulatory domain"/>
    <property type="match status" value="1"/>
</dbReference>
<keyword evidence="5" id="KW-0732">Signal</keyword>
<evidence type="ECO:0000256" key="11">
    <source>
        <dbReference type="RuleBase" id="RU003357"/>
    </source>
</evidence>